<protein>
    <submittedName>
        <fullName evidence="2">Uncharacterized protein</fullName>
    </submittedName>
</protein>
<sequence length="73" mass="7707">MLEAALWGGVAGSTVLLGAVSGMVFHFKRWLLSAVMAFGTGALLGAATFELLGQSILALLFHLKFASYLTAYK</sequence>
<accession>A0AAU0UKY0</accession>
<reference evidence="2 3" key="1">
    <citation type="submission" date="2023-04" db="EMBL/GenBank/DDBJ databases">
        <authorList>
            <person name="Hsu D."/>
        </authorList>
    </citation>
    <scope>NUCLEOTIDE SEQUENCE [LARGE SCALE GENOMIC DNA]</scope>
    <source>
        <strain evidence="2 3">MK1</strain>
    </source>
</reference>
<keyword evidence="1" id="KW-0472">Membrane</keyword>
<feature type="transmembrane region" description="Helical" evidence="1">
    <location>
        <begin position="30"/>
        <end position="49"/>
    </location>
</feature>
<evidence type="ECO:0000313" key="2">
    <source>
        <dbReference type="EMBL" id="WRO20855.1"/>
    </source>
</evidence>
<dbReference type="Proteomes" id="UP001329915">
    <property type="component" value="Chromosome"/>
</dbReference>
<proteinExistence type="predicted"/>
<keyword evidence="3" id="KW-1185">Reference proteome</keyword>
<keyword evidence="1" id="KW-0812">Transmembrane</keyword>
<gene>
    <name evidence="2" type="ORF">MFMK1_000645</name>
</gene>
<dbReference type="KEGG" id="dbc:MFMK1_000645"/>
<dbReference type="RefSeq" id="WP_366923733.1">
    <property type="nucleotide sequence ID" value="NZ_CP121694.1"/>
</dbReference>
<evidence type="ECO:0000256" key="1">
    <source>
        <dbReference type="SAM" id="Phobius"/>
    </source>
</evidence>
<evidence type="ECO:0000313" key="3">
    <source>
        <dbReference type="Proteomes" id="UP001329915"/>
    </source>
</evidence>
<organism evidence="2 3">
    <name type="scientific">Metallumcola ferriviriculae</name>
    <dbReference type="NCBI Taxonomy" id="3039180"/>
    <lineage>
        <taxon>Bacteria</taxon>
        <taxon>Bacillati</taxon>
        <taxon>Bacillota</taxon>
        <taxon>Clostridia</taxon>
        <taxon>Neomoorellales</taxon>
        <taxon>Desulfitibacteraceae</taxon>
        <taxon>Metallumcola</taxon>
    </lineage>
</organism>
<dbReference type="AlphaFoldDB" id="A0AAU0UKY0"/>
<keyword evidence="1" id="KW-1133">Transmembrane helix</keyword>
<name>A0AAU0UKY0_9FIRM</name>
<feature type="transmembrane region" description="Helical" evidence="1">
    <location>
        <begin position="6"/>
        <end position="25"/>
    </location>
</feature>
<dbReference type="EMBL" id="CP121694">
    <property type="protein sequence ID" value="WRO20855.1"/>
    <property type="molecule type" value="Genomic_DNA"/>
</dbReference>